<proteinExistence type="predicted"/>
<organism evidence="1 2">
    <name type="scientific">Aliiroseovarius pelagivivens</name>
    <dbReference type="NCBI Taxonomy" id="1639690"/>
    <lineage>
        <taxon>Bacteria</taxon>
        <taxon>Pseudomonadati</taxon>
        <taxon>Pseudomonadota</taxon>
        <taxon>Alphaproteobacteria</taxon>
        <taxon>Rhodobacterales</taxon>
        <taxon>Paracoccaceae</taxon>
        <taxon>Aliiroseovarius</taxon>
    </lineage>
</organism>
<dbReference type="Gene3D" id="3.40.50.300">
    <property type="entry name" value="P-loop containing nucleotide triphosphate hydrolases"/>
    <property type="match status" value="2"/>
</dbReference>
<dbReference type="EMBL" id="OMOI01000001">
    <property type="protein sequence ID" value="SPF77418.1"/>
    <property type="molecule type" value="Genomic_DNA"/>
</dbReference>
<evidence type="ECO:0000313" key="2">
    <source>
        <dbReference type="Proteomes" id="UP000244911"/>
    </source>
</evidence>
<dbReference type="AlphaFoldDB" id="A0A2R8AMZ6"/>
<evidence type="ECO:0000313" key="1">
    <source>
        <dbReference type="EMBL" id="SPF77418.1"/>
    </source>
</evidence>
<dbReference type="Pfam" id="PF13469">
    <property type="entry name" value="Sulfotransfer_3"/>
    <property type="match status" value="1"/>
</dbReference>
<dbReference type="Pfam" id="PF03567">
    <property type="entry name" value="Sulfotransfer_2"/>
    <property type="match status" value="1"/>
</dbReference>
<gene>
    <name evidence="1" type="ORF">ALP8811_02445</name>
</gene>
<dbReference type="SUPFAM" id="SSF52540">
    <property type="entry name" value="P-loop containing nucleoside triphosphate hydrolases"/>
    <property type="match status" value="2"/>
</dbReference>
<sequence>MIKMAKKLVRKLKRSDDKSFVLVVTHARSGSTLMQGILNRAPGWHIHGENANVLYHQYREQLAARKIKKHQKHGPRTSPETSPWFGYKNLDVQEVNRQARQRMRSFLIDHAPKDATVVGFKEVRYLDIFLEDPEFLQGYLDYLLKALKPCKFIILTRDPSETSNSAWWAERDQNEVVSNMQAFGRFLSDYASSHPDHAVHVTYDDVVNQTDVFRDMLSFVGAKIDQDQLSEVLSLPHSFRTKSIRPYAVPKLSGKRKNRPLLIEANTEWAKGNSSAARKLYQSYYDAVDLIDGRRVLPAYVFRRLGLKRWHAMTVETPKVAYFDIPKCGCTSVAALLFSAQQPDVQKPEDLHKHFKVAMDTDSIEHLKDHFKFTIVRDPVKRFVSCFRNRVCHHGDLNPLVDARIIIRLPDINEFAMRLDYFADQCVVLEHHVLPQSWFLNGDLTFVDRVYPIEEMAQIAKDVSQMVGREMDMPREQTGGPDVGLGDLSEEAFEHILNHYADDYELLRDYYSVDAIRAEYKAARDAKQLAESA</sequence>
<dbReference type="GO" id="GO:0008146">
    <property type="term" value="F:sulfotransferase activity"/>
    <property type="evidence" value="ECO:0007669"/>
    <property type="project" value="InterPro"/>
</dbReference>
<dbReference type="Proteomes" id="UP000244911">
    <property type="component" value="Unassembled WGS sequence"/>
</dbReference>
<evidence type="ECO:0008006" key="3">
    <source>
        <dbReference type="Google" id="ProtNLM"/>
    </source>
</evidence>
<dbReference type="GO" id="GO:0016020">
    <property type="term" value="C:membrane"/>
    <property type="evidence" value="ECO:0007669"/>
    <property type="project" value="InterPro"/>
</dbReference>
<reference evidence="1 2" key="1">
    <citation type="submission" date="2018-03" db="EMBL/GenBank/DDBJ databases">
        <authorList>
            <person name="Keele B.F."/>
        </authorList>
    </citation>
    <scope>NUCLEOTIDE SEQUENCE [LARGE SCALE GENOMIC DNA]</scope>
    <source>
        <strain evidence="1 2">CECT 8811</strain>
    </source>
</reference>
<dbReference type="InterPro" id="IPR005331">
    <property type="entry name" value="Sulfotransferase"/>
</dbReference>
<keyword evidence="2" id="KW-1185">Reference proteome</keyword>
<protein>
    <recommendedName>
        <fullName evidence="3">Sulfotransferase domain-containing protein</fullName>
    </recommendedName>
</protein>
<name>A0A2R8AMZ6_9RHOB</name>
<dbReference type="InterPro" id="IPR027417">
    <property type="entry name" value="P-loop_NTPase"/>
</dbReference>
<accession>A0A2R8AMZ6</accession>